<reference evidence="2" key="2">
    <citation type="submission" date="2019-07" db="EMBL/GenBank/DDBJ databases">
        <authorList>
            <person name="Yang Y."/>
            <person name="Bocs S."/>
            <person name="Baudouin L."/>
        </authorList>
    </citation>
    <scope>NUCLEOTIDE SEQUENCE</scope>
    <source>
        <tissue evidence="2">Spear leaf of Hainan Tall coconut</tissue>
    </source>
</reference>
<feature type="region of interest" description="Disordered" evidence="1">
    <location>
        <begin position="47"/>
        <end position="84"/>
    </location>
</feature>
<accession>A0A8K0I850</accession>
<keyword evidence="3" id="KW-1185">Reference proteome</keyword>
<comment type="caution">
    <text evidence="2">The sequence shown here is derived from an EMBL/GenBank/DDBJ whole genome shotgun (WGS) entry which is preliminary data.</text>
</comment>
<evidence type="ECO:0000313" key="2">
    <source>
        <dbReference type="EMBL" id="KAG1339194.1"/>
    </source>
</evidence>
<proteinExistence type="predicted"/>
<evidence type="ECO:0000256" key="1">
    <source>
        <dbReference type="SAM" id="MobiDB-lite"/>
    </source>
</evidence>
<protein>
    <submittedName>
        <fullName evidence="2">Uncharacterized protein</fullName>
    </submittedName>
</protein>
<gene>
    <name evidence="2" type="ORF">COCNU_04G015000</name>
</gene>
<evidence type="ECO:0000313" key="3">
    <source>
        <dbReference type="Proteomes" id="UP000797356"/>
    </source>
</evidence>
<feature type="compositionally biased region" description="Low complexity" evidence="1">
    <location>
        <begin position="55"/>
        <end position="74"/>
    </location>
</feature>
<sequence length="132" mass="14645">MRKIERGREEGEGSDLTAIIGREGITMALKHHLAFIPAPRWVIRSSAFEEQSEHTPSTSASTAQRPSSSASTPPTAEPLPSPISEIHAITQASECASSSWTFCGPTFIAYAWNHQHQRKYDFPDHEKLEMPD</sequence>
<name>A0A8K0I850_COCNU</name>
<reference evidence="2" key="1">
    <citation type="journal article" date="2017" name="Gigascience">
        <title>The genome draft of coconut (Cocos nucifera).</title>
        <authorList>
            <person name="Xiao Y."/>
            <person name="Xu P."/>
            <person name="Fan H."/>
            <person name="Baudouin L."/>
            <person name="Xia W."/>
            <person name="Bocs S."/>
            <person name="Xu J."/>
            <person name="Li Q."/>
            <person name="Guo A."/>
            <person name="Zhou L."/>
            <person name="Li J."/>
            <person name="Wu Y."/>
            <person name="Ma Z."/>
            <person name="Armero A."/>
            <person name="Issali A.E."/>
            <person name="Liu N."/>
            <person name="Peng M."/>
            <person name="Yang Y."/>
        </authorList>
    </citation>
    <scope>NUCLEOTIDE SEQUENCE</scope>
    <source>
        <tissue evidence="2">Spear leaf of Hainan Tall coconut</tissue>
    </source>
</reference>
<dbReference type="AlphaFoldDB" id="A0A8K0I850"/>
<organism evidence="2 3">
    <name type="scientific">Cocos nucifera</name>
    <name type="common">Coconut palm</name>
    <dbReference type="NCBI Taxonomy" id="13894"/>
    <lineage>
        <taxon>Eukaryota</taxon>
        <taxon>Viridiplantae</taxon>
        <taxon>Streptophyta</taxon>
        <taxon>Embryophyta</taxon>
        <taxon>Tracheophyta</taxon>
        <taxon>Spermatophyta</taxon>
        <taxon>Magnoliopsida</taxon>
        <taxon>Liliopsida</taxon>
        <taxon>Arecaceae</taxon>
        <taxon>Arecoideae</taxon>
        <taxon>Cocoseae</taxon>
        <taxon>Attaleinae</taxon>
        <taxon>Cocos</taxon>
    </lineage>
</organism>
<dbReference type="Proteomes" id="UP000797356">
    <property type="component" value="Chromosome 4"/>
</dbReference>
<dbReference type="EMBL" id="CM017875">
    <property type="protein sequence ID" value="KAG1339194.1"/>
    <property type="molecule type" value="Genomic_DNA"/>
</dbReference>